<dbReference type="GeneID" id="28979901"/>
<keyword evidence="3" id="KW-0132">Cell division</keyword>
<feature type="compositionally biased region" description="Polar residues" evidence="10">
    <location>
        <begin position="268"/>
        <end position="278"/>
    </location>
</feature>
<dbReference type="STRING" id="879819.A0A0J1AUG5"/>
<feature type="region of interest" description="Disordered" evidence="10">
    <location>
        <begin position="1"/>
        <end position="117"/>
    </location>
</feature>
<dbReference type="EC" id="3.1.3.48" evidence="2"/>
<dbReference type="Gene3D" id="3.40.250.10">
    <property type="entry name" value="Rhodanese-like domain"/>
    <property type="match status" value="1"/>
</dbReference>
<dbReference type="PANTHER" id="PTHR10828:SF17">
    <property type="entry name" value="PROTEIN-TYROSINE-PHOSPHATASE"/>
    <property type="match status" value="1"/>
</dbReference>
<dbReference type="SUPFAM" id="SSF52821">
    <property type="entry name" value="Rhodanese/Cell cycle control phosphatase"/>
    <property type="match status" value="1"/>
</dbReference>
<comment type="similarity">
    <text evidence="1">Belongs to the MPI phosphatase family.</text>
</comment>
<proteinExistence type="inferred from homology"/>
<feature type="compositionally biased region" description="Polar residues" evidence="10">
    <location>
        <begin position="91"/>
        <end position="117"/>
    </location>
</feature>
<evidence type="ECO:0000313" key="12">
    <source>
        <dbReference type="EMBL" id="KLT38914.1"/>
    </source>
</evidence>
<keyword evidence="5" id="KW-0378">Hydrolase</keyword>
<dbReference type="InterPro" id="IPR000751">
    <property type="entry name" value="MPI_Phosphatase"/>
</dbReference>
<dbReference type="PROSITE" id="PS50206">
    <property type="entry name" value="RHODANESE_3"/>
    <property type="match status" value="1"/>
</dbReference>
<feature type="region of interest" description="Disordered" evidence="10">
    <location>
        <begin position="340"/>
        <end position="396"/>
    </location>
</feature>
<evidence type="ECO:0000313" key="13">
    <source>
        <dbReference type="Proteomes" id="UP000053611"/>
    </source>
</evidence>
<evidence type="ECO:0000256" key="10">
    <source>
        <dbReference type="SAM" id="MobiDB-lite"/>
    </source>
</evidence>
<dbReference type="Proteomes" id="UP000053611">
    <property type="component" value="Unassembled WGS sequence"/>
</dbReference>
<evidence type="ECO:0000256" key="8">
    <source>
        <dbReference type="ARBA" id="ARBA00051722"/>
    </source>
</evidence>
<dbReference type="Pfam" id="PF00581">
    <property type="entry name" value="Rhodanese"/>
    <property type="match status" value="1"/>
</dbReference>
<evidence type="ECO:0000256" key="2">
    <source>
        <dbReference type="ARBA" id="ARBA00013064"/>
    </source>
</evidence>
<dbReference type="PANTHER" id="PTHR10828">
    <property type="entry name" value="M-PHASE INDUCER PHOSPHATASE DUAL SPECIFICITY PHOSPHATASE CDC25"/>
    <property type="match status" value="1"/>
</dbReference>
<dbReference type="SMART" id="SM00450">
    <property type="entry name" value="RHOD"/>
    <property type="match status" value="1"/>
</dbReference>
<feature type="compositionally biased region" description="Acidic residues" evidence="10">
    <location>
        <begin position="348"/>
        <end position="357"/>
    </location>
</feature>
<dbReference type="EMBL" id="KQ087277">
    <property type="protein sequence ID" value="KLT38914.1"/>
    <property type="molecule type" value="Genomic_DNA"/>
</dbReference>
<sequence length="700" mass="75952">MSLAGLVDDALPSSPLGDAFFISRPSSPDDSPGPSPTRTEVDLPLDVDESFNSSMSFSACDSPPAPSPSMHLGKAMSMAPYSPTPAAGPSSRRTLMATKSLSSAVMGNGSSRTTGHTFSFGRELSLNAARPSTFGQPSKAKGQMRPPSVPEGRLMSPNRLHATSSQENMREPQLLMSRWGRRESEPAVESPYKREVSSSMDMDIDSPAPAGRLSAFNSPAPTDAGSPDFGRFFAESPAMPAASKRRAPPSPGSPSSSPSTHRMRTDKAMSSNTLFGTRNTGGLGQRRSGAFASRRPPLQPIIAGDAQRNMGTTSANPILCGPALPTRSSFMRRANSMFCDQNTREGSDNDNESEFETSFEASPSIPDIRRRYGRPPLPRVDGSPNKARSSATSLQNNLLAARPPVRAEIGGLGSFGENELQGKILPCHSIKDDGLVRITPETLRDVLDGHYDSKIKRFHIIDCRFDYEFEGGHIDGAINIQNPAELDSLLLSPNAGINEADGALPAPSTSGAVDGTQQVVLIFHCEFSKKRAPEVARELRMRDRRRNEGHWPQVHYPELYILEGGYCSFFKHCPTKCEPQAYREMEGHQLCDSKLSTFKKDFQRTRSMPAGEMRPLRGEMPPPPCGSFIRPMPPLGRRRGMETSRSVDLDSSPVPSDASPCARTFGMSQAPPRFATVATRTHNRAGFQRHASFAGASVRR</sequence>
<feature type="compositionally biased region" description="Polar residues" evidence="10">
    <location>
        <begin position="386"/>
        <end position="396"/>
    </location>
</feature>
<dbReference type="FunFam" id="3.40.250.10:FF:000021">
    <property type="entry name" value="M-phase inducer phosphatase cdc-25.2"/>
    <property type="match status" value="1"/>
</dbReference>
<feature type="compositionally biased region" description="Basic and acidic residues" evidence="10">
    <location>
        <begin position="639"/>
        <end position="648"/>
    </location>
</feature>
<dbReference type="GO" id="GO:0005737">
    <property type="term" value="C:cytoplasm"/>
    <property type="evidence" value="ECO:0007669"/>
    <property type="project" value="TreeGrafter"/>
</dbReference>
<dbReference type="GO" id="GO:0110032">
    <property type="term" value="P:positive regulation of G2/MI transition of meiotic cell cycle"/>
    <property type="evidence" value="ECO:0007669"/>
    <property type="project" value="TreeGrafter"/>
</dbReference>
<gene>
    <name evidence="12" type="ORF">CC85DRAFT_10775</name>
</gene>
<organism evidence="12 13">
    <name type="scientific">Cutaneotrichosporon oleaginosum</name>
    <dbReference type="NCBI Taxonomy" id="879819"/>
    <lineage>
        <taxon>Eukaryota</taxon>
        <taxon>Fungi</taxon>
        <taxon>Dikarya</taxon>
        <taxon>Basidiomycota</taxon>
        <taxon>Agaricomycotina</taxon>
        <taxon>Tremellomycetes</taxon>
        <taxon>Trichosporonales</taxon>
        <taxon>Trichosporonaceae</taxon>
        <taxon>Cutaneotrichosporon</taxon>
    </lineage>
</organism>
<feature type="compositionally biased region" description="Low complexity" evidence="10">
    <location>
        <begin position="649"/>
        <end position="659"/>
    </location>
</feature>
<dbReference type="GO" id="GO:0010971">
    <property type="term" value="P:positive regulation of G2/M transition of mitotic cell cycle"/>
    <property type="evidence" value="ECO:0007669"/>
    <property type="project" value="TreeGrafter"/>
</dbReference>
<accession>A0A0J1AUG5</accession>
<reference evidence="12 13" key="1">
    <citation type="submission" date="2015-03" db="EMBL/GenBank/DDBJ databases">
        <title>Genomics and transcriptomics of the oil-accumulating basidiomycete yeast T. oleaginosus allow insights into substrate utilization and the diverse evolutionary trajectories of mating systems in fungi.</title>
        <authorList>
            <consortium name="DOE Joint Genome Institute"/>
            <person name="Kourist R."/>
            <person name="Kracht O."/>
            <person name="Bracharz F."/>
            <person name="Lipzen A."/>
            <person name="Nolan M."/>
            <person name="Ohm R."/>
            <person name="Grigoriev I."/>
            <person name="Sun S."/>
            <person name="Heitman J."/>
            <person name="Bruck T."/>
            <person name="Nowrousian M."/>
        </authorList>
    </citation>
    <scope>NUCLEOTIDE SEQUENCE [LARGE SCALE GENOMIC DNA]</scope>
    <source>
        <strain evidence="12 13">IBC0246</strain>
    </source>
</reference>
<evidence type="ECO:0000256" key="3">
    <source>
        <dbReference type="ARBA" id="ARBA00022618"/>
    </source>
</evidence>
<evidence type="ECO:0000256" key="4">
    <source>
        <dbReference type="ARBA" id="ARBA00022776"/>
    </source>
</evidence>
<evidence type="ECO:0000256" key="7">
    <source>
        <dbReference type="ARBA" id="ARBA00023306"/>
    </source>
</evidence>
<keyword evidence="7" id="KW-0131">Cell cycle</keyword>
<dbReference type="PRINTS" id="PR00716">
    <property type="entry name" value="MPIPHPHTASE"/>
</dbReference>
<dbReference type="OrthoDB" id="26523at2759"/>
<dbReference type="InterPro" id="IPR001763">
    <property type="entry name" value="Rhodanese-like_dom"/>
</dbReference>
<dbReference type="InterPro" id="IPR036873">
    <property type="entry name" value="Rhodanese-like_dom_sf"/>
</dbReference>
<evidence type="ECO:0000256" key="1">
    <source>
        <dbReference type="ARBA" id="ARBA00011065"/>
    </source>
</evidence>
<dbReference type="GO" id="GO:0051301">
    <property type="term" value="P:cell division"/>
    <property type="evidence" value="ECO:0007669"/>
    <property type="project" value="UniProtKB-KW"/>
</dbReference>
<comment type="catalytic activity">
    <reaction evidence="8">
        <text>O-phospho-L-tyrosyl-[protein] + H2O = L-tyrosyl-[protein] + phosphate</text>
        <dbReference type="Rhea" id="RHEA:10684"/>
        <dbReference type="Rhea" id="RHEA-COMP:10136"/>
        <dbReference type="Rhea" id="RHEA-COMP:20101"/>
        <dbReference type="ChEBI" id="CHEBI:15377"/>
        <dbReference type="ChEBI" id="CHEBI:43474"/>
        <dbReference type="ChEBI" id="CHEBI:46858"/>
        <dbReference type="ChEBI" id="CHEBI:61978"/>
        <dbReference type="EC" id="3.1.3.48"/>
    </reaction>
</comment>
<name>A0A0J1AUG5_9TREE</name>
<feature type="domain" description="Rhodanese" evidence="11">
    <location>
        <begin position="454"/>
        <end position="578"/>
    </location>
</feature>
<dbReference type="GO" id="GO:0000086">
    <property type="term" value="P:G2/M transition of mitotic cell cycle"/>
    <property type="evidence" value="ECO:0007669"/>
    <property type="project" value="TreeGrafter"/>
</dbReference>
<dbReference type="AlphaFoldDB" id="A0A0J1AUG5"/>
<feature type="compositionally biased region" description="Low complexity" evidence="10">
    <location>
        <begin position="23"/>
        <end position="38"/>
    </location>
</feature>
<feature type="region of interest" description="Disordered" evidence="10">
    <location>
        <begin position="130"/>
        <end position="291"/>
    </location>
</feature>
<evidence type="ECO:0000256" key="9">
    <source>
        <dbReference type="ARBA" id="ARBA00067190"/>
    </source>
</evidence>
<dbReference type="GO" id="GO:0005634">
    <property type="term" value="C:nucleus"/>
    <property type="evidence" value="ECO:0007669"/>
    <property type="project" value="TreeGrafter"/>
</dbReference>
<dbReference type="GO" id="GO:0004725">
    <property type="term" value="F:protein tyrosine phosphatase activity"/>
    <property type="evidence" value="ECO:0007669"/>
    <property type="project" value="UniProtKB-EC"/>
</dbReference>
<keyword evidence="13" id="KW-1185">Reference proteome</keyword>
<evidence type="ECO:0000256" key="6">
    <source>
        <dbReference type="ARBA" id="ARBA00022912"/>
    </source>
</evidence>
<dbReference type="RefSeq" id="XP_018275405.1">
    <property type="nucleotide sequence ID" value="XM_018419298.1"/>
</dbReference>
<evidence type="ECO:0000256" key="5">
    <source>
        <dbReference type="ARBA" id="ARBA00022801"/>
    </source>
</evidence>
<keyword evidence="4" id="KW-0498">Mitosis</keyword>
<keyword evidence="6" id="KW-0904">Protein phosphatase</keyword>
<feature type="region of interest" description="Disordered" evidence="10">
    <location>
        <begin position="630"/>
        <end position="659"/>
    </location>
</feature>
<protein>
    <recommendedName>
        <fullName evidence="9">M-phase inducer phosphatase</fullName>
        <ecNumber evidence="2">3.1.3.48</ecNumber>
    </recommendedName>
</protein>
<evidence type="ECO:0000259" key="11">
    <source>
        <dbReference type="PROSITE" id="PS50206"/>
    </source>
</evidence>
<feature type="compositionally biased region" description="Basic and acidic residues" evidence="10">
    <location>
        <begin position="180"/>
        <end position="196"/>
    </location>
</feature>